<protein>
    <recommendedName>
        <fullName evidence="10">Amino acid permease/ SLC12A domain-containing protein</fullName>
    </recommendedName>
</protein>
<feature type="transmembrane region" description="Helical" evidence="7">
    <location>
        <begin position="81"/>
        <end position="102"/>
    </location>
</feature>
<evidence type="ECO:0000256" key="6">
    <source>
        <dbReference type="SAM" id="MobiDB-lite"/>
    </source>
</evidence>
<feature type="transmembrane region" description="Helical" evidence="7">
    <location>
        <begin position="310"/>
        <end position="336"/>
    </location>
</feature>
<keyword evidence="3 7" id="KW-0812">Transmembrane</keyword>
<sequence length="503" mass="54361">MSSSPSQADDAPIGAKAKRPALEQDVKAIESQHFEGQTQKPFTTLSAMSIGANTTNSAIGVILTLSIWLPYGGPAFTVYSYLAMALVGTATAISLSELASAMPDAGGQYIWVAKLSPARCRRFLSYLTALISWAGAVCTGASATLACPELAVALAEFLNPGVQVPSWQVFVGYQAVNWLSVVPGLFESVIPRMGKFMMFYTLFVLVFIFIGLFAASKERQPTSVVFTGFSNDTGWPAGVAVLIGMNSPNWCFSCLDTIVHIAEEVPNPRKNLPKAIMWTIPIGLITGLLVLLSGLFNMDDSGTQSSYFQIAYAAFGSSTSAAIAVQVLIFMSAFSAQAHIHIWQSRLAWTIGINHGFPFDTYLSKIVGAPFHTPVWATLFSALWTTLLGVVYVGSKVAFSSLISCGILFQYISYSIPVILLLAKGRSVEHGPFWLCRTGLVANIAMICWTVLATVIYSLPYTLPADIDTMNYVSVIICGFMLLIVAIWFGVARKRWTVPHLTG</sequence>
<evidence type="ECO:0008006" key="10">
    <source>
        <dbReference type="Google" id="ProtNLM"/>
    </source>
</evidence>
<comment type="caution">
    <text evidence="8">The sequence shown here is derived from an EMBL/GenBank/DDBJ whole genome shotgun (WGS) entry which is preliminary data.</text>
</comment>
<dbReference type="PANTHER" id="PTHR45649:SF7">
    <property type="entry name" value="CHOLINE TRANSPORT PROTEIN"/>
    <property type="match status" value="1"/>
</dbReference>
<evidence type="ECO:0000256" key="7">
    <source>
        <dbReference type="SAM" id="Phobius"/>
    </source>
</evidence>
<dbReference type="Pfam" id="PF13520">
    <property type="entry name" value="AA_permease_2"/>
    <property type="match status" value="1"/>
</dbReference>
<feature type="transmembrane region" description="Helical" evidence="7">
    <location>
        <begin position="50"/>
        <end position="69"/>
    </location>
</feature>
<keyword evidence="4 7" id="KW-1133">Transmembrane helix</keyword>
<dbReference type="PIRSF" id="PIRSF006060">
    <property type="entry name" value="AA_transporter"/>
    <property type="match status" value="1"/>
</dbReference>
<evidence type="ECO:0000313" key="9">
    <source>
        <dbReference type="Proteomes" id="UP000766486"/>
    </source>
</evidence>
<accession>A0ABY6TU90</accession>
<feature type="transmembrane region" description="Helical" evidence="7">
    <location>
        <begin position="198"/>
        <end position="215"/>
    </location>
</feature>
<dbReference type="InterPro" id="IPR002293">
    <property type="entry name" value="AA/rel_permease1"/>
</dbReference>
<feature type="transmembrane region" description="Helical" evidence="7">
    <location>
        <begin position="123"/>
        <end position="146"/>
    </location>
</feature>
<feature type="region of interest" description="Disordered" evidence="6">
    <location>
        <begin position="1"/>
        <end position="20"/>
    </location>
</feature>
<dbReference type="PANTHER" id="PTHR45649">
    <property type="entry name" value="AMINO-ACID PERMEASE BAT1"/>
    <property type="match status" value="1"/>
</dbReference>
<name>A0ABY6TU90_BIOOC</name>
<dbReference type="Gene3D" id="1.20.1740.10">
    <property type="entry name" value="Amino acid/polyamine transporter I"/>
    <property type="match status" value="1"/>
</dbReference>
<feature type="transmembrane region" description="Helical" evidence="7">
    <location>
        <begin position="275"/>
        <end position="298"/>
    </location>
</feature>
<gene>
    <name evidence="8" type="ORF">CLO192961_LOCUS78176</name>
</gene>
<feature type="transmembrane region" description="Helical" evidence="7">
    <location>
        <begin position="471"/>
        <end position="491"/>
    </location>
</feature>
<reference evidence="8 9" key="1">
    <citation type="submission" date="2019-06" db="EMBL/GenBank/DDBJ databases">
        <authorList>
            <person name="Broberg M."/>
        </authorList>
    </citation>
    <scope>NUCLEOTIDE SEQUENCE [LARGE SCALE GENOMIC DNA]</scope>
</reference>
<evidence type="ECO:0000256" key="3">
    <source>
        <dbReference type="ARBA" id="ARBA00022692"/>
    </source>
</evidence>
<dbReference type="Proteomes" id="UP000766486">
    <property type="component" value="Unassembled WGS sequence"/>
</dbReference>
<evidence type="ECO:0000256" key="5">
    <source>
        <dbReference type="ARBA" id="ARBA00023136"/>
    </source>
</evidence>
<evidence type="ECO:0000256" key="2">
    <source>
        <dbReference type="ARBA" id="ARBA00022448"/>
    </source>
</evidence>
<dbReference type="EMBL" id="CABFNS010000533">
    <property type="protein sequence ID" value="VUC22224.1"/>
    <property type="molecule type" value="Genomic_DNA"/>
</dbReference>
<evidence type="ECO:0000256" key="1">
    <source>
        <dbReference type="ARBA" id="ARBA00004141"/>
    </source>
</evidence>
<evidence type="ECO:0000256" key="4">
    <source>
        <dbReference type="ARBA" id="ARBA00022989"/>
    </source>
</evidence>
<proteinExistence type="predicted"/>
<evidence type="ECO:0000313" key="8">
    <source>
        <dbReference type="EMBL" id="VUC22224.1"/>
    </source>
</evidence>
<comment type="subcellular location">
    <subcellularLocation>
        <location evidence="1">Membrane</location>
        <topology evidence="1">Multi-pass membrane protein</topology>
    </subcellularLocation>
</comment>
<feature type="transmembrane region" description="Helical" evidence="7">
    <location>
        <begin position="399"/>
        <end position="422"/>
    </location>
</feature>
<keyword evidence="9" id="KW-1185">Reference proteome</keyword>
<keyword evidence="2" id="KW-0813">Transport</keyword>
<organism evidence="8 9">
    <name type="scientific">Bionectria ochroleuca</name>
    <name type="common">Gliocladium roseum</name>
    <dbReference type="NCBI Taxonomy" id="29856"/>
    <lineage>
        <taxon>Eukaryota</taxon>
        <taxon>Fungi</taxon>
        <taxon>Dikarya</taxon>
        <taxon>Ascomycota</taxon>
        <taxon>Pezizomycotina</taxon>
        <taxon>Sordariomycetes</taxon>
        <taxon>Hypocreomycetidae</taxon>
        <taxon>Hypocreales</taxon>
        <taxon>Bionectriaceae</taxon>
        <taxon>Clonostachys</taxon>
    </lineage>
</organism>
<feature type="transmembrane region" description="Helical" evidence="7">
    <location>
        <begin position="166"/>
        <end position="186"/>
    </location>
</feature>
<feature type="transmembrane region" description="Helical" evidence="7">
    <location>
        <begin position="375"/>
        <end position="393"/>
    </location>
</feature>
<keyword evidence="5 7" id="KW-0472">Membrane</keyword>
<feature type="transmembrane region" description="Helical" evidence="7">
    <location>
        <begin position="434"/>
        <end position="459"/>
    </location>
</feature>